<sequence>MFLFYLPKTSDKKEDFMKILVAVKRVVDHNVKVRVKADESGVELANAKMSVNPFCEIAIEEAVRLKEKGVASEIIAVSIGTSQSSEQIRSALALGADRGILVETDAKAQPLQVAKILKGVAEAEGAQIVLLGKQAIDDDNNQTGQMLAALMGVGQGTFASEVVVDGDKVHVTREIDGGLQTVALSLPAVITTDLRLNEPRFPKLPNIMAAKKKPLDTKSPADFGVEMNAKLETIKVSAPKERSAGVKVSSVDELIDKLKNEARVI</sequence>
<name>A0AB36DMA8_MORCA</name>
<organism evidence="10 11">
    <name type="scientific">Moraxella catarrhalis</name>
    <name type="common">Branhamella catarrhalis</name>
    <dbReference type="NCBI Taxonomy" id="480"/>
    <lineage>
        <taxon>Bacteria</taxon>
        <taxon>Pseudomonadati</taxon>
        <taxon>Pseudomonadota</taxon>
        <taxon>Gammaproteobacteria</taxon>
        <taxon>Moraxellales</taxon>
        <taxon>Moraxellaceae</taxon>
        <taxon>Moraxella</taxon>
    </lineage>
</organism>
<evidence type="ECO:0000256" key="6">
    <source>
        <dbReference type="ARBA" id="ARBA00025649"/>
    </source>
</evidence>
<dbReference type="InterPro" id="IPR033948">
    <property type="entry name" value="ETF_beta_N"/>
</dbReference>
<comment type="subunit">
    <text evidence="2">Heterodimer of an alpha and a beta subunit.</text>
</comment>
<comment type="cofactor">
    <cofactor evidence="8">
        <name>AMP</name>
        <dbReference type="ChEBI" id="CHEBI:456215"/>
    </cofactor>
</comment>
<evidence type="ECO:0000313" key="10">
    <source>
        <dbReference type="EMBL" id="OAV24558.1"/>
    </source>
</evidence>
<protein>
    <recommendedName>
        <fullName evidence="3">Electron transfer flavoprotein subunit beta</fullName>
    </recommendedName>
    <alternativeName>
        <fullName evidence="7">Electron transfer flavoprotein small subunit</fullName>
    </alternativeName>
</protein>
<dbReference type="FunFam" id="3.40.50.620:FF:000011">
    <property type="entry name" value="Electron transfer flavoprotein subunit beta"/>
    <property type="match status" value="1"/>
</dbReference>
<evidence type="ECO:0000256" key="4">
    <source>
        <dbReference type="ARBA" id="ARBA00022448"/>
    </source>
</evidence>
<evidence type="ECO:0000259" key="9">
    <source>
        <dbReference type="SMART" id="SM00893"/>
    </source>
</evidence>
<dbReference type="SMART" id="SM00893">
    <property type="entry name" value="ETF"/>
    <property type="match status" value="1"/>
</dbReference>
<keyword evidence="5" id="KW-0249">Electron transport</keyword>
<proteinExistence type="inferred from homology"/>
<comment type="similarity">
    <text evidence="1">Belongs to the ETF beta-subunit/FixA family.</text>
</comment>
<evidence type="ECO:0000256" key="8">
    <source>
        <dbReference type="ARBA" id="ARBA00049933"/>
    </source>
</evidence>
<dbReference type="PROSITE" id="PS01065">
    <property type="entry name" value="ETF_BETA"/>
    <property type="match status" value="1"/>
</dbReference>
<feature type="domain" description="Electron transfer flavoprotein alpha/beta-subunit N-terminal" evidence="9">
    <location>
        <begin position="39"/>
        <end position="227"/>
    </location>
</feature>
<dbReference type="InterPro" id="IPR014730">
    <property type="entry name" value="ETF_a/b_N"/>
</dbReference>
<dbReference type="CDD" id="cd01714">
    <property type="entry name" value="ETF_beta"/>
    <property type="match status" value="1"/>
</dbReference>
<dbReference type="Pfam" id="PF01012">
    <property type="entry name" value="ETF"/>
    <property type="match status" value="1"/>
</dbReference>
<dbReference type="GO" id="GO:0046395">
    <property type="term" value="P:carboxylic acid catabolic process"/>
    <property type="evidence" value="ECO:0007669"/>
    <property type="project" value="UniProtKB-ARBA"/>
</dbReference>
<dbReference type="AlphaFoldDB" id="A0AB36DMA8"/>
<dbReference type="PANTHER" id="PTHR21294:SF8">
    <property type="entry name" value="ELECTRON TRANSFER FLAVOPROTEIN SUBUNIT BETA"/>
    <property type="match status" value="1"/>
</dbReference>
<gene>
    <name evidence="10" type="ORF">AO370_1504</name>
</gene>
<comment type="function">
    <text evidence="6">The electron transfer flavoprotein serves as a specific electron acceptor for other dehydrogenases. It transfers the electrons to the main respiratory chain via ETF-ubiquinone oxidoreductase (ETF dehydrogenase).</text>
</comment>
<comment type="caution">
    <text evidence="10">The sequence shown here is derived from an EMBL/GenBank/DDBJ whole genome shotgun (WGS) entry which is preliminary data.</text>
</comment>
<dbReference type="InterPro" id="IPR014729">
    <property type="entry name" value="Rossmann-like_a/b/a_fold"/>
</dbReference>
<evidence type="ECO:0000256" key="3">
    <source>
        <dbReference type="ARBA" id="ARBA00016797"/>
    </source>
</evidence>
<evidence type="ECO:0000256" key="7">
    <source>
        <dbReference type="ARBA" id="ARBA00042002"/>
    </source>
</evidence>
<dbReference type="GO" id="GO:0009055">
    <property type="term" value="F:electron transfer activity"/>
    <property type="evidence" value="ECO:0007669"/>
    <property type="project" value="InterPro"/>
</dbReference>
<dbReference type="PIRSF" id="PIRSF000090">
    <property type="entry name" value="Beta-ETF"/>
    <property type="match status" value="1"/>
</dbReference>
<dbReference type="Proteomes" id="UP000078295">
    <property type="component" value="Unassembled WGS sequence"/>
</dbReference>
<dbReference type="InterPro" id="IPR000049">
    <property type="entry name" value="ET-Flavoprotein_bsu_CS"/>
</dbReference>
<dbReference type="SUPFAM" id="SSF52402">
    <property type="entry name" value="Adenine nucleotide alpha hydrolases-like"/>
    <property type="match status" value="1"/>
</dbReference>
<accession>A0AB36DMA8</accession>
<dbReference type="InterPro" id="IPR012255">
    <property type="entry name" value="ETF_b"/>
</dbReference>
<evidence type="ECO:0000256" key="2">
    <source>
        <dbReference type="ARBA" id="ARBA00011355"/>
    </source>
</evidence>
<evidence type="ECO:0000313" key="11">
    <source>
        <dbReference type="Proteomes" id="UP000078295"/>
    </source>
</evidence>
<dbReference type="EMBL" id="LXHQ01000035">
    <property type="protein sequence ID" value="OAV24558.1"/>
    <property type="molecule type" value="Genomic_DNA"/>
</dbReference>
<dbReference type="PANTHER" id="PTHR21294">
    <property type="entry name" value="ELECTRON TRANSFER FLAVOPROTEIN BETA-SUBUNIT"/>
    <property type="match status" value="1"/>
</dbReference>
<evidence type="ECO:0000256" key="1">
    <source>
        <dbReference type="ARBA" id="ARBA00007557"/>
    </source>
</evidence>
<keyword evidence="4" id="KW-0813">Transport</keyword>
<reference evidence="10 11" key="1">
    <citation type="journal article" date="2016" name="Genome Biol. Evol.">
        <title>Comparative Genomic Analyses of the Moraxella catarrhalis Serosensitive and Seroresistant Lineages Demonstrate Their Independent Evolution.</title>
        <authorList>
            <person name="Earl J.P."/>
            <person name="de Vries S.P."/>
            <person name="Ahmed A."/>
            <person name="Powell E."/>
            <person name="Schultz M.P."/>
            <person name="Hermans P.W."/>
            <person name="Hill D.J."/>
            <person name="Zhou Z."/>
            <person name="Constantinidou C.I."/>
            <person name="Hu F.Z."/>
            <person name="Bootsma H.J."/>
            <person name="Ehrlich G.D."/>
        </authorList>
    </citation>
    <scope>NUCLEOTIDE SEQUENCE [LARGE SCALE GENOMIC DNA]</scope>
    <source>
        <strain evidence="10 11">F23</strain>
    </source>
</reference>
<evidence type="ECO:0000256" key="5">
    <source>
        <dbReference type="ARBA" id="ARBA00022982"/>
    </source>
</evidence>
<dbReference type="Gene3D" id="3.40.50.620">
    <property type="entry name" value="HUPs"/>
    <property type="match status" value="1"/>
</dbReference>